<evidence type="ECO:0000313" key="2">
    <source>
        <dbReference type="EMBL" id="MBW0543974.1"/>
    </source>
</evidence>
<feature type="region of interest" description="Disordered" evidence="1">
    <location>
        <begin position="312"/>
        <end position="383"/>
    </location>
</feature>
<proteinExistence type="predicted"/>
<evidence type="ECO:0000313" key="3">
    <source>
        <dbReference type="Proteomes" id="UP000765509"/>
    </source>
</evidence>
<comment type="caution">
    <text evidence="2">The sequence shown here is derived from an EMBL/GenBank/DDBJ whole genome shotgun (WGS) entry which is preliminary data.</text>
</comment>
<protein>
    <submittedName>
        <fullName evidence="2">Uncharacterized protein</fullName>
    </submittedName>
</protein>
<evidence type="ECO:0000256" key="1">
    <source>
        <dbReference type="SAM" id="MobiDB-lite"/>
    </source>
</evidence>
<accession>A0A9Q3FRP0</accession>
<dbReference type="EMBL" id="AVOT02048788">
    <property type="protein sequence ID" value="MBW0543974.1"/>
    <property type="molecule type" value="Genomic_DNA"/>
</dbReference>
<reference evidence="2" key="1">
    <citation type="submission" date="2021-03" db="EMBL/GenBank/DDBJ databases">
        <title>Draft genome sequence of rust myrtle Austropuccinia psidii MF-1, a brazilian biotype.</title>
        <authorList>
            <person name="Quecine M.C."/>
            <person name="Pachon D.M.R."/>
            <person name="Bonatelli M.L."/>
            <person name="Correr F.H."/>
            <person name="Franceschini L.M."/>
            <person name="Leite T.F."/>
            <person name="Margarido G.R.A."/>
            <person name="Almeida C.A."/>
            <person name="Ferrarezi J.A."/>
            <person name="Labate C.A."/>
        </authorList>
    </citation>
    <scope>NUCLEOTIDE SEQUENCE</scope>
    <source>
        <strain evidence="2">MF-1</strain>
    </source>
</reference>
<dbReference type="Proteomes" id="UP000765509">
    <property type="component" value="Unassembled WGS sequence"/>
</dbReference>
<dbReference type="AlphaFoldDB" id="A0A9Q3FRP0"/>
<keyword evidence="3" id="KW-1185">Reference proteome</keyword>
<feature type="compositionally biased region" description="Polar residues" evidence="1">
    <location>
        <begin position="315"/>
        <end position="326"/>
    </location>
</feature>
<feature type="compositionally biased region" description="Polar residues" evidence="1">
    <location>
        <begin position="347"/>
        <end position="363"/>
    </location>
</feature>
<gene>
    <name evidence="2" type="ORF">O181_083689</name>
</gene>
<name>A0A9Q3FRP0_9BASI</name>
<sequence>MDHTPRSMGCMPWSAVSGGYWRPSGPKWTPCAQFFWGPRGAMAQFLPTWPGPIEMVQDHQDAGLPKAPGEALRDEFSPKGVLNLHLRGFEGELMSSKLTELTESSPSAMPPSVVCGSGFLSRLDSPSMASSGHFNPSQTYDGYNSVEVLDPACTECLAQGCKLQMSGGIYGVERMGPLEKSFQFLRHLLLMELQGFLIVSNLSILIEFGTDIHDLVTGSRQRDVARWTNVGGPIPAGGRPIYPSSEVPISRISTDGVVKRIRRIADSSPVPDAEGSDEVDGEEVEVVPHLVGHQSSTSSSQPLGNRFHSHIIPSTPRTFQPTLANIPTSLPPASPSPSHDRPALNSEVRTSPITTSQHLQPMASSRRRRDGFSPLPFPAAQVF</sequence>
<organism evidence="2 3">
    <name type="scientific">Austropuccinia psidii MF-1</name>
    <dbReference type="NCBI Taxonomy" id="1389203"/>
    <lineage>
        <taxon>Eukaryota</taxon>
        <taxon>Fungi</taxon>
        <taxon>Dikarya</taxon>
        <taxon>Basidiomycota</taxon>
        <taxon>Pucciniomycotina</taxon>
        <taxon>Pucciniomycetes</taxon>
        <taxon>Pucciniales</taxon>
        <taxon>Sphaerophragmiaceae</taxon>
        <taxon>Austropuccinia</taxon>
    </lineage>
</organism>